<feature type="transmembrane region" description="Helical" evidence="8">
    <location>
        <begin position="114"/>
        <end position="143"/>
    </location>
</feature>
<comment type="similarity">
    <text evidence="2">Belongs to the DoxX family.</text>
</comment>
<evidence type="ECO:0000256" key="7">
    <source>
        <dbReference type="SAM" id="MobiDB-lite"/>
    </source>
</evidence>
<comment type="caution">
    <text evidence="9">The sequence shown here is derived from an EMBL/GenBank/DDBJ whole genome shotgun (WGS) entry which is preliminary data.</text>
</comment>
<evidence type="ECO:0000256" key="2">
    <source>
        <dbReference type="ARBA" id="ARBA00006679"/>
    </source>
</evidence>
<evidence type="ECO:0000256" key="4">
    <source>
        <dbReference type="ARBA" id="ARBA00022692"/>
    </source>
</evidence>
<gene>
    <name evidence="9" type="ORF">DDZ18_04780</name>
</gene>
<evidence type="ECO:0000256" key="5">
    <source>
        <dbReference type="ARBA" id="ARBA00022989"/>
    </source>
</evidence>
<dbReference type="PANTHER" id="PTHR33452:SF1">
    <property type="entry name" value="INNER MEMBRANE PROTEIN YPHA-RELATED"/>
    <property type="match status" value="1"/>
</dbReference>
<accession>A0A2U2BVA2</accession>
<keyword evidence="10" id="KW-1185">Reference proteome</keyword>
<reference evidence="10" key="1">
    <citation type="submission" date="2018-05" db="EMBL/GenBank/DDBJ databases">
        <authorList>
            <person name="Liu B.-T."/>
        </authorList>
    </citation>
    <scope>NUCLEOTIDE SEQUENCE [LARGE SCALE GENOMIC DNA]</scope>
    <source>
        <strain evidence="10">WD6-1</strain>
    </source>
</reference>
<protein>
    <recommendedName>
        <fullName evidence="11">DoxX family protein</fullName>
    </recommendedName>
</protein>
<dbReference type="EMBL" id="QEXV01000002">
    <property type="protein sequence ID" value="PWE17894.1"/>
    <property type="molecule type" value="Genomic_DNA"/>
</dbReference>
<sequence>MSGRRGGGAPGRRRVPSTRRSPPMINAVLSALPGDISIAIHEALRAYAPHALGLGAPESLLGLGARFVVGFMFFWSGYTKLFRPERREIMHQTLVEARIPLPRLNTWFVSANEFVFGFLFMLGAATLASGAILAAITLVAFVTVGRKKIEPGGPLFVLSGLLYNNEVMILVFIGLVAVYGPGPLSIDALVWPNLPF</sequence>
<keyword evidence="5 8" id="KW-1133">Transmembrane helix</keyword>
<dbReference type="PANTHER" id="PTHR33452">
    <property type="entry name" value="OXIDOREDUCTASE CATD-RELATED"/>
    <property type="match status" value="1"/>
</dbReference>
<evidence type="ECO:0000256" key="1">
    <source>
        <dbReference type="ARBA" id="ARBA00004651"/>
    </source>
</evidence>
<keyword evidence="3" id="KW-1003">Cell membrane</keyword>
<name>A0A2U2BVA2_9PROT</name>
<comment type="subcellular location">
    <subcellularLocation>
        <location evidence="1">Cell membrane</location>
        <topology evidence="1">Multi-pass membrane protein</topology>
    </subcellularLocation>
</comment>
<feature type="transmembrane region" description="Helical" evidence="8">
    <location>
        <begin position="155"/>
        <end position="179"/>
    </location>
</feature>
<dbReference type="AlphaFoldDB" id="A0A2U2BVA2"/>
<evidence type="ECO:0000256" key="6">
    <source>
        <dbReference type="ARBA" id="ARBA00023136"/>
    </source>
</evidence>
<keyword evidence="4 8" id="KW-0812">Transmembrane</keyword>
<feature type="compositionally biased region" description="Gly residues" evidence="7">
    <location>
        <begin position="1"/>
        <end position="10"/>
    </location>
</feature>
<evidence type="ECO:0000256" key="8">
    <source>
        <dbReference type="SAM" id="Phobius"/>
    </source>
</evidence>
<evidence type="ECO:0000313" key="10">
    <source>
        <dbReference type="Proteomes" id="UP000245168"/>
    </source>
</evidence>
<organism evidence="9 10">
    <name type="scientific">Marinicauda salina</name>
    <dbReference type="NCBI Taxonomy" id="2135793"/>
    <lineage>
        <taxon>Bacteria</taxon>
        <taxon>Pseudomonadati</taxon>
        <taxon>Pseudomonadota</taxon>
        <taxon>Alphaproteobacteria</taxon>
        <taxon>Maricaulales</taxon>
        <taxon>Maricaulaceae</taxon>
        <taxon>Marinicauda</taxon>
    </lineage>
</organism>
<keyword evidence="6 8" id="KW-0472">Membrane</keyword>
<dbReference type="InterPro" id="IPR032808">
    <property type="entry name" value="DoxX"/>
</dbReference>
<dbReference type="InterPro" id="IPR051907">
    <property type="entry name" value="DoxX-like_oxidoreductase"/>
</dbReference>
<proteinExistence type="inferred from homology"/>
<evidence type="ECO:0008006" key="11">
    <source>
        <dbReference type="Google" id="ProtNLM"/>
    </source>
</evidence>
<evidence type="ECO:0000313" key="9">
    <source>
        <dbReference type="EMBL" id="PWE17894.1"/>
    </source>
</evidence>
<dbReference type="Pfam" id="PF07681">
    <property type="entry name" value="DoxX"/>
    <property type="match status" value="1"/>
</dbReference>
<evidence type="ECO:0000256" key="3">
    <source>
        <dbReference type="ARBA" id="ARBA00022475"/>
    </source>
</evidence>
<feature type="region of interest" description="Disordered" evidence="7">
    <location>
        <begin position="1"/>
        <end position="21"/>
    </location>
</feature>
<dbReference type="Proteomes" id="UP000245168">
    <property type="component" value="Unassembled WGS sequence"/>
</dbReference>
<dbReference type="GO" id="GO:0005886">
    <property type="term" value="C:plasma membrane"/>
    <property type="evidence" value="ECO:0007669"/>
    <property type="project" value="UniProtKB-SubCell"/>
</dbReference>